<dbReference type="InterPro" id="IPR025461">
    <property type="entry name" value="ABA4-like"/>
</dbReference>
<reference evidence="1" key="1">
    <citation type="journal article" date="2023" name="Plant J.">
        <title>Genome sequences and population genomics provide insights into the demographic history, inbreeding, and mutation load of two 'living fossil' tree species of Dipteronia.</title>
        <authorList>
            <person name="Feng Y."/>
            <person name="Comes H.P."/>
            <person name="Chen J."/>
            <person name="Zhu S."/>
            <person name="Lu R."/>
            <person name="Zhang X."/>
            <person name="Li P."/>
            <person name="Qiu J."/>
            <person name="Olsen K.M."/>
            <person name="Qiu Y."/>
        </authorList>
    </citation>
    <scope>NUCLEOTIDE SEQUENCE</scope>
    <source>
        <strain evidence="1">KIB01</strain>
    </source>
</reference>
<accession>A0AAD9X3N1</accession>
<gene>
    <name evidence="1" type="ORF">Ddye_012057</name>
</gene>
<name>A0AAD9X3N1_9ROSI</name>
<dbReference type="PANTHER" id="PTHR34543">
    <property type="entry name" value="PROTEIN ABA DEFICIENT 4, CHLOROPLASTIC"/>
    <property type="match status" value="1"/>
</dbReference>
<sequence>MFSSGMTLASAWIHLMTVDLFAARQVFQDGIKNQIETRHSVSFCLLFCPIGIITRFITKAPTKSTGHGKK</sequence>
<dbReference type="PANTHER" id="PTHR34543:SF1">
    <property type="entry name" value="PROTEIN ABA DEFICIENT 4, CHLOROPLASTIC"/>
    <property type="match status" value="1"/>
</dbReference>
<organism evidence="1 2">
    <name type="scientific">Dipteronia dyeriana</name>
    <dbReference type="NCBI Taxonomy" id="168575"/>
    <lineage>
        <taxon>Eukaryota</taxon>
        <taxon>Viridiplantae</taxon>
        <taxon>Streptophyta</taxon>
        <taxon>Embryophyta</taxon>
        <taxon>Tracheophyta</taxon>
        <taxon>Spermatophyta</taxon>
        <taxon>Magnoliopsida</taxon>
        <taxon>eudicotyledons</taxon>
        <taxon>Gunneridae</taxon>
        <taxon>Pentapetalae</taxon>
        <taxon>rosids</taxon>
        <taxon>malvids</taxon>
        <taxon>Sapindales</taxon>
        <taxon>Sapindaceae</taxon>
        <taxon>Hippocastanoideae</taxon>
        <taxon>Acereae</taxon>
        <taxon>Dipteronia</taxon>
    </lineage>
</organism>
<proteinExistence type="predicted"/>
<protein>
    <submittedName>
        <fullName evidence="1">Uncharacterized protein</fullName>
    </submittedName>
</protein>
<dbReference type="Proteomes" id="UP001280121">
    <property type="component" value="Unassembled WGS sequence"/>
</dbReference>
<dbReference type="AlphaFoldDB" id="A0AAD9X3N1"/>
<evidence type="ECO:0000313" key="2">
    <source>
        <dbReference type="Proteomes" id="UP001280121"/>
    </source>
</evidence>
<dbReference type="Pfam" id="PF14108">
    <property type="entry name" value="ABA4-like"/>
    <property type="match status" value="1"/>
</dbReference>
<evidence type="ECO:0000313" key="1">
    <source>
        <dbReference type="EMBL" id="KAK2652201.1"/>
    </source>
</evidence>
<comment type="caution">
    <text evidence="1">The sequence shown here is derived from an EMBL/GenBank/DDBJ whole genome shotgun (WGS) entry which is preliminary data.</text>
</comment>
<dbReference type="EMBL" id="JANJYI010000004">
    <property type="protein sequence ID" value="KAK2652201.1"/>
    <property type="molecule type" value="Genomic_DNA"/>
</dbReference>
<keyword evidence="2" id="KW-1185">Reference proteome</keyword>